<dbReference type="EMBL" id="BJLY01000001">
    <property type="protein sequence ID" value="GEB02580.1"/>
    <property type="molecule type" value="Genomic_DNA"/>
</dbReference>
<accession>A0A4Y3M009</accession>
<evidence type="ECO:0000256" key="1">
    <source>
        <dbReference type="SAM" id="MobiDB-lite"/>
    </source>
</evidence>
<dbReference type="AlphaFoldDB" id="A0A4Y3M009"/>
<comment type="caution">
    <text evidence="2">The sequence shown here is derived from an EMBL/GenBank/DDBJ whole genome shotgun (WGS) entry which is preliminary data.</text>
</comment>
<evidence type="ECO:0000313" key="3">
    <source>
        <dbReference type="Proteomes" id="UP000320772"/>
    </source>
</evidence>
<organism evidence="2 3">
    <name type="scientific">Gluconobacter roseus NBRC 3990</name>
    <dbReference type="NCBI Taxonomy" id="1307950"/>
    <lineage>
        <taxon>Bacteria</taxon>
        <taxon>Pseudomonadati</taxon>
        <taxon>Pseudomonadota</taxon>
        <taxon>Alphaproteobacteria</taxon>
        <taxon>Acetobacterales</taxon>
        <taxon>Acetobacteraceae</taxon>
        <taxon>Gluconobacter</taxon>
    </lineage>
</organism>
<evidence type="ECO:0000313" key="2">
    <source>
        <dbReference type="EMBL" id="GEB02580.1"/>
    </source>
</evidence>
<keyword evidence="3" id="KW-1185">Reference proteome</keyword>
<proteinExistence type="predicted"/>
<protein>
    <submittedName>
        <fullName evidence="2">Uncharacterized protein</fullName>
    </submittedName>
</protein>
<gene>
    <name evidence="2" type="ORF">GRO01_01560</name>
</gene>
<name>A0A4Y3M009_9PROT</name>
<sequence>MRALPASGFVSSGGAARAREGPRRLALRRRALRSVMEGAGLLEGAISVGASCLKTGRKALKNIVLILHSRIGANDPCKLVPEAKDFA</sequence>
<reference evidence="2 3" key="1">
    <citation type="submission" date="2019-06" db="EMBL/GenBank/DDBJ databases">
        <title>Whole genome shotgun sequence of Gluconobacter roseus NBRC 3990.</title>
        <authorList>
            <person name="Hosoyama A."/>
            <person name="Uohara A."/>
            <person name="Ohji S."/>
            <person name="Ichikawa N."/>
        </authorList>
    </citation>
    <scope>NUCLEOTIDE SEQUENCE [LARGE SCALE GENOMIC DNA]</scope>
    <source>
        <strain evidence="2 3">NBRC 3990</strain>
    </source>
</reference>
<dbReference type="Proteomes" id="UP000320772">
    <property type="component" value="Unassembled WGS sequence"/>
</dbReference>
<feature type="region of interest" description="Disordered" evidence="1">
    <location>
        <begin position="1"/>
        <end position="22"/>
    </location>
</feature>